<reference evidence="2 3" key="1">
    <citation type="journal article" date="2024" name="Ann. Entomol. Soc. Am.">
        <title>Genomic analyses of the southern and eastern yellowjacket wasps (Hymenoptera: Vespidae) reveal evolutionary signatures of social life.</title>
        <authorList>
            <person name="Catto M.A."/>
            <person name="Caine P.B."/>
            <person name="Orr S.E."/>
            <person name="Hunt B.G."/>
            <person name="Goodisman M.A.D."/>
        </authorList>
    </citation>
    <scope>NUCLEOTIDE SEQUENCE [LARGE SCALE GENOMIC DNA]</scope>
    <source>
        <strain evidence="2">233</strain>
        <tissue evidence="2">Head and thorax</tissue>
    </source>
</reference>
<name>A0ABD2A2C3_VESSQ</name>
<gene>
    <name evidence="2" type="ORF">V1478_015933</name>
</gene>
<feature type="compositionally biased region" description="Polar residues" evidence="1">
    <location>
        <begin position="29"/>
        <end position="39"/>
    </location>
</feature>
<proteinExistence type="predicted"/>
<dbReference type="AlphaFoldDB" id="A0ABD2A2C3"/>
<evidence type="ECO:0000313" key="3">
    <source>
        <dbReference type="Proteomes" id="UP001607302"/>
    </source>
</evidence>
<sequence>MIPIIEEDSLSVLSGKGNTDIIREMGFGPSSQSDSTNRGWGNGKQRARLDGKLVSFVKFLEQKVPRNSVAVTVVVRIRSISRTYPCRDARDVELRLFIVILLEYVYENRRIYLSPGVYPPESASQWAIIREQRDTAVVAGGLISILFAPRYCYSNAIVLRSQRDGDKLPEAMIDRHERAKFQPQKSNLERGSEKIIKRKDKVRGRSKKCGTTEEGRQEHALEFPNVRLALYQNIVAGRREQPHEECNGNGKRLRMREHVSLLVASSMTTRLRLFTTTHEASNKHGRT</sequence>
<comment type="caution">
    <text evidence="2">The sequence shown here is derived from an EMBL/GenBank/DDBJ whole genome shotgun (WGS) entry which is preliminary data.</text>
</comment>
<dbReference type="Proteomes" id="UP001607302">
    <property type="component" value="Unassembled WGS sequence"/>
</dbReference>
<organism evidence="2 3">
    <name type="scientific">Vespula squamosa</name>
    <name type="common">Southern yellow jacket</name>
    <name type="synonym">Wasp</name>
    <dbReference type="NCBI Taxonomy" id="30214"/>
    <lineage>
        <taxon>Eukaryota</taxon>
        <taxon>Metazoa</taxon>
        <taxon>Ecdysozoa</taxon>
        <taxon>Arthropoda</taxon>
        <taxon>Hexapoda</taxon>
        <taxon>Insecta</taxon>
        <taxon>Pterygota</taxon>
        <taxon>Neoptera</taxon>
        <taxon>Endopterygota</taxon>
        <taxon>Hymenoptera</taxon>
        <taxon>Apocrita</taxon>
        <taxon>Aculeata</taxon>
        <taxon>Vespoidea</taxon>
        <taxon>Vespidae</taxon>
        <taxon>Vespinae</taxon>
        <taxon>Vespula</taxon>
    </lineage>
</organism>
<keyword evidence="3" id="KW-1185">Reference proteome</keyword>
<dbReference type="EMBL" id="JAUDFV010000156">
    <property type="protein sequence ID" value="KAL2714748.1"/>
    <property type="molecule type" value="Genomic_DNA"/>
</dbReference>
<evidence type="ECO:0000313" key="2">
    <source>
        <dbReference type="EMBL" id="KAL2714748.1"/>
    </source>
</evidence>
<protein>
    <submittedName>
        <fullName evidence="2">Uncharacterized protein</fullName>
    </submittedName>
</protein>
<feature type="region of interest" description="Disordered" evidence="1">
    <location>
        <begin position="25"/>
        <end position="44"/>
    </location>
</feature>
<evidence type="ECO:0000256" key="1">
    <source>
        <dbReference type="SAM" id="MobiDB-lite"/>
    </source>
</evidence>
<accession>A0ABD2A2C3</accession>